<keyword evidence="6" id="KW-1185">Reference proteome</keyword>
<dbReference type="InterPro" id="IPR048389">
    <property type="entry name" value="YciQ-like_C"/>
</dbReference>
<accession>A0A1M5QHT7</accession>
<feature type="region of interest" description="Disordered" evidence="1">
    <location>
        <begin position="592"/>
        <end position="619"/>
    </location>
</feature>
<dbReference type="AlphaFoldDB" id="A0A1M5QHT7"/>
<keyword evidence="2" id="KW-1133">Transmembrane helix</keyword>
<organism evidence="5 6">
    <name type="scientific">Clostridium grantii DSM 8605</name>
    <dbReference type="NCBI Taxonomy" id="1121316"/>
    <lineage>
        <taxon>Bacteria</taxon>
        <taxon>Bacillati</taxon>
        <taxon>Bacillota</taxon>
        <taxon>Clostridia</taxon>
        <taxon>Eubacteriales</taxon>
        <taxon>Clostridiaceae</taxon>
        <taxon>Clostridium</taxon>
    </lineage>
</organism>
<feature type="domain" description="DUF2207" evidence="3">
    <location>
        <begin position="39"/>
        <end position="220"/>
    </location>
</feature>
<dbReference type="RefSeq" id="WP_073335839.1">
    <property type="nucleotide sequence ID" value="NZ_FQXM01000002.1"/>
</dbReference>
<dbReference type="Pfam" id="PF20990">
    <property type="entry name" value="DUF2207_C"/>
    <property type="match status" value="1"/>
</dbReference>
<feature type="domain" description="Predicted membrane protein YciQ-like C-terminal" evidence="4">
    <location>
        <begin position="294"/>
        <end position="529"/>
    </location>
</feature>
<dbReference type="InterPro" id="IPR018702">
    <property type="entry name" value="DUF2207"/>
</dbReference>
<dbReference type="Proteomes" id="UP000184447">
    <property type="component" value="Unassembled WGS sequence"/>
</dbReference>
<feature type="compositionally biased region" description="Gly residues" evidence="1">
    <location>
        <begin position="597"/>
        <end position="619"/>
    </location>
</feature>
<feature type="transmembrane region" description="Helical" evidence="2">
    <location>
        <begin position="428"/>
        <end position="448"/>
    </location>
</feature>
<dbReference type="Pfam" id="PF09972">
    <property type="entry name" value="DUF2207"/>
    <property type="match status" value="1"/>
</dbReference>
<evidence type="ECO:0000259" key="4">
    <source>
        <dbReference type="Pfam" id="PF20990"/>
    </source>
</evidence>
<feature type="transmembrane region" description="Helical" evidence="2">
    <location>
        <begin position="7"/>
        <end position="25"/>
    </location>
</feature>
<dbReference type="EMBL" id="FQXM01000002">
    <property type="protein sequence ID" value="SHH13043.1"/>
    <property type="molecule type" value="Genomic_DNA"/>
</dbReference>
<proteinExistence type="predicted"/>
<keyword evidence="2" id="KW-0812">Transmembrane</keyword>
<dbReference type="OrthoDB" id="5507254at2"/>
<keyword evidence="2" id="KW-0472">Membrane</keyword>
<evidence type="ECO:0000313" key="5">
    <source>
        <dbReference type="EMBL" id="SHH13043.1"/>
    </source>
</evidence>
<dbReference type="STRING" id="1121316.SAMN02745207_00074"/>
<reference evidence="5 6" key="1">
    <citation type="submission" date="2016-11" db="EMBL/GenBank/DDBJ databases">
        <authorList>
            <person name="Jaros S."/>
            <person name="Januszkiewicz K."/>
            <person name="Wedrychowicz H."/>
        </authorList>
    </citation>
    <scope>NUCLEOTIDE SEQUENCE [LARGE SCALE GENOMIC DNA]</scope>
    <source>
        <strain evidence="5 6">DSM 8605</strain>
    </source>
</reference>
<evidence type="ECO:0000256" key="2">
    <source>
        <dbReference type="SAM" id="Phobius"/>
    </source>
</evidence>
<evidence type="ECO:0000313" key="6">
    <source>
        <dbReference type="Proteomes" id="UP000184447"/>
    </source>
</evidence>
<evidence type="ECO:0000256" key="1">
    <source>
        <dbReference type="SAM" id="MobiDB-lite"/>
    </source>
</evidence>
<gene>
    <name evidence="5" type="ORF">SAMN02745207_00074</name>
</gene>
<protein>
    <submittedName>
        <fullName evidence="5">Uncharacterized membrane protein</fullName>
    </submittedName>
</protein>
<name>A0A1M5QHT7_9CLOT</name>
<sequence>MRKFIRVIRNLIIFAAVCYIGFLAYNSIKDTKSFSVDFLNIEATVQEDGNMQVRETRTLTFKNGPFTRAFIDIPKKGSNELRNISISEGDKIYEYTEDITNRPDGFFNVSETYDKYHIEWYYNVVEGTKVFNVDYLVVDAVKVYNDTAELYWNFVGDENAVDAKEVEVIVHLPQGANKDAIKVFGHGPLQGQVSIINETEAMWKTTNLPKNRFLETRILFPIEIVPNSQNKEDKNAYDEIMEEEKVWADEADAERAKHKMLGLVNLVLVVVTLVIIIVLYMKNGKKLKPKVKYDYYRELPGKYSPAEMVVLMTFGKVTSPALSATIMDLARKGFISMEIQGQGKKSDVIFHKLKNINGTLIQHEKYIFNFLFSTVSKNKETVSINEIKVFSKKNKSKANYFWVTWSEKVKNTEKVKSFKDEKSFKTRFLLRFIGVIYIVAWVVVVIKFEMTEFKFGVPIGASMLWIFSTPFPRRTAYGEEELMMWKAFKTFLKDFSNLDKAELPQLILWEHYLVYATALGVAKQVLKQLPYAYPEINNSQTTNPTGWYGMYNNTSYNDNNLANIESVASITTAIATLGESIHSISNSYKASSSSSSDGGGGGFSGGGGGGGGGSSFGAD</sequence>
<evidence type="ECO:0000259" key="3">
    <source>
        <dbReference type="Pfam" id="PF09972"/>
    </source>
</evidence>
<feature type="transmembrane region" description="Helical" evidence="2">
    <location>
        <begin position="260"/>
        <end position="280"/>
    </location>
</feature>